<feature type="compositionally biased region" description="Basic and acidic residues" evidence="1">
    <location>
        <begin position="125"/>
        <end position="140"/>
    </location>
</feature>
<sequence length="182" mass="20202">MGNIERENDGQTMGEWALRQSAEPRTLSVQVPAQLAQVKDGVSVGLASVVRGTLPRTTRRASRNGLKTIRLHLTAEASVWLTIMTGDYGYSERGAIIEALSWVFEYRDFIPQVSGHEIEPDEDELRQRQEDEEAAAREAAEAESEADESAETNPVSHGKVEAETEAESEPESSEWDADDERE</sequence>
<evidence type="ECO:0000256" key="1">
    <source>
        <dbReference type="SAM" id="MobiDB-lite"/>
    </source>
</evidence>
<accession>A0A1I1WNG5</accession>
<feature type="compositionally biased region" description="Acidic residues" evidence="1">
    <location>
        <begin position="141"/>
        <end position="150"/>
    </location>
</feature>
<evidence type="ECO:0000313" key="2">
    <source>
        <dbReference type="EMBL" id="SFD96612.1"/>
    </source>
</evidence>
<organism evidence="2 3">
    <name type="scientific">Thiohalospira halophila DSM 15071</name>
    <dbReference type="NCBI Taxonomy" id="1123397"/>
    <lineage>
        <taxon>Bacteria</taxon>
        <taxon>Pseudomonadati</taxon>
        <taxon>Pseudomonadota</taxon>
        <taxon>Gammaproteobacteria</taxon>
        <taxon>Thiohalospirales</taxon>
        <taxon>Thiohalospiraceae</taxon>
        <taxon>Thiohalospira</taxon>
    </lineage>
</organism>
<name>A0A1I1WNG5_9GAMM</name>
<gene>
    <name evidence="2" type="ORF">SAMN05660831_02700</name>
</gene>
<keyword evidence="3" id="KW-1185">Reference proteome</keyword>
<dbReference type="EMBL" id="FOMJ01000020">
    <property type="protein sequence ID" value="SFD96612.1"/>
    <property type="molecule type" value="Genomic_DNA"/>
</dbReference>
<reference evidence="2 3" key="1">
    <citation type="submission" date="2016-10" db="EMBL/GenBank/DDBJ databases">
        <authorList>
            <person name="de Groot N.N."/>
        </authorList>
    </citation>
    <scope>NUCLEOTIDE SEQUENCE [LARGE SCALE GENOMIC DNA]</scope>
    <source>
        <strain evidence="2 3">HL3</strain>
    </source>
</reference>
<proteinExistence type="predicted"/>
<dbReference type="Proteomes" id="UP000198611">
    <property type="component" value="Unassembled WGS sequence"/>
</dbReference>
<feature type="region of interest" description="Disordered" evidence="1">
    <location>
        <begin position="116"/>
        <end position="182"/>
    </location>
</feature>
<evidence type="ECO:0000313" key="3">
    <source>
        <dbReference type="Proteomes" id="UP000198611"/>
    </source>
</evidence>
<dbReference type="STRING" id="1123397.SAMN05660831_02700"/>
<dbReference type="AlphaFoldDB" id="A0A1I1WNG5"/>
<feature type="compositionally biased region" description="Acidic residues" evidence="1">
    <location>
        <begin position="163"/>
        <end position="182"/>
    </location>
</feature>
<protein>
    <submittedName>
        <fullName evidence="2">Uncharacterized protein</fullName>
    </submittedName>
</protein>